<sequence length="67" mass="7196">MSIPVAPIGRIIKDAGAERVSEDAKKELNAYVTAQAEAVAKKAIEFAAMAKRKTVKAEDIELAIKNL</sequence>
<organism evidence="8 9">
    <name type="scientific">Methanobrevibacter ruminantium (strain ATCC 35063 / DSM 1093 / JCM 13430 / OCM 146 / M1)</name>
    <name type="common">Methanobacterium ruminantium</name>
    <dbReference type="NCBI Taxonomy" id="634498"/>
    <lineage>
        <taxon>Archaea</taxon>
        <taxon>Methanobacteriati</taxon>
        <taxon>Methanobacteriota</taxon>
        <taxon>Methanomada group</taxon>
        <taxon>Methanobacteria</taxon>
        <taxon>Methanobacteriales</taxon>
        <taxon>Methanobacteriaceae</taxon>
        <taxon>Methanobrevibacter</taxon>
    </lineage>
</organism>
<accession>D3E4G7</accession>
<reference evidence="8 9" key="1">
    <citation type="journal article" date="2010" name="PLoS ONE">
        <title>The genome sequence of the rumen methanogen Methanobrevibacter ruminantium reveals new possibilities for controlling ruminant methane emissions.</title>
        <authorList>
            <person name="Leahy S.C."/>
            <person name="Kelly W.J."/>
            <person name="Altermann E."/>
            <person name="Ronimus R.S."/>
            <person name="Yeoman C.J."/>
            <person name="Pacheco D.M."/>
            <person name="Li D."/>
            <person name="Kong Z."/>
            <person name="McTavish S."/>
            <person name="Sang C."/>
            <person name="Lambie S.C."/>
            <person name="Janssen P.H."/>
            <person name="Dey D."/>
            <person name="Attwood G.T."/>
        </authorList>
    </citation>
    <scope>NUCLEOTIDE SEQUENCE [LARGE SCALE GENOMIC DNA]</scope>
    <source>
        <strain evidence="9">ATCC 35063 / DSM 1093 / JCM 13430 / OCM 146 / M1</strain>
    </source>
</reference>
<evidence type="ECO:0000256" key="2">
    <source>
        <dbReference type="ARBA" id="ARBA00004496"/>
    </source>
</evidence>
<dbReference type="PANTHER" id="PTHR47828">
    <property type="entry name" value="ARCHAEAL HISTONE A"/>
    <property type="match status" value="1"/>
</dbReference>
<name>D3E4G7_METRM</name>
<dbReference type="Proteomes" id="UP000008680">
    <property type="component" value="Chromosome"/>
</dbReference>
<evidence type="ECO:0000313" key="9">
    <source>
        <dbReference type="Proteomes" id="UP000008680"/>
    </source>
</evidence>
<proteinExistence type="inferred from homology"/>
<comment type="similarity">
    <text evidence="3">Belongs to the archaeal histone HMF family.</text>
</comment>
<evidence type="ECO:0000256" key="6">
    <source>
        <dbReference type="ARBA" id="ARBA00023125"/>
    </source>
</evidence>
<evidence type="ECO:0000256" key="3">
    <source>
        <dbReference type="ARBA" id="ARBA00008264"/>
    </source>
</evidence>
<dbReference type="InterPro" id="IPR009072">
    <property type="entry name" value="Histone-fold"/>
</dbReference>
<dbReference type="InterPro" id="IPR003958">
    <property type="entry name" value="CBFA_NFYB_domain"/>
</dbReference>
<dbReference type="STRING" id="634498.mru_0011"/>
<dbReference type="InterPro" id="IPR050004">
    <property type="entry name" value="HmfB-like"/>
</dbReference>
<dbReference type="SUPFAM" id="SSF47113">
    <property type="entry name" value="Histone-fold"/>
    <property type="match status" value="1"/>
</dbReference>
<keyword evidence="4" id="KW-0158">Chromosome</keyword>
<dbReference type="GO" id="GO:0003677">
    <property type="term" value="F:DNA binding"/>
    <property type="evidence" value="ECO:0007669"/>
    <property type="project" value="UniProtKB-KW"/>
</dbReference>
<dbReference type="PANTHER" id="PTHR47828:SF1">
    <property type="entry name" value="ARCHAEAL HISTONE A"/>
    <property type="match status" value="1"/>
</dbReference>
<dbReference type="GO" id="GO:0046982">
    <property type="term" value="F:protein heterodimerization activity"/>
    <property type="evidence" value="ECO:0007669"/>
    <property type="project" value="InterPro"/>
</dbReference>
<protein>
    <submittedName>
        <fullName evidence="8">Archaeal histone</fullName>
    </submittedName>
</protein>
<evidence type="ECO:0000256" key="5">
    <source>
        <dbReference type="ARBA" id="ARBA00022490"/>
    </source>
</evidence>
<dbReference type="KEGG" id="mru:mru_0011"/>
<comment type="subcellular location">
    <subcellularLocation>
        <location evidence="1">Chromosome</location>
    </subcellularLocation>
    <subcellularLocation>
        <location evidence="2">Cytoplasm</location>
    </subcellularLocation>
</comment>
<dbReference type="NCBIfam" id="NF043032">
    <property type="entry name" value="archaea_histone"/>
    <property type="match status" value="1"/>
</dbReference>
<dbReference type="eggNOG" id="arCOG02144">
    <property type="taxonomic scope" value="Archaea"/>
</dbReference>
<dbReference type="InterPro" id="IPR050947">
    <property type="entry name" value="Archaeal_histone_HMF"/>
</dbReference>
<evidence type="ECO:0000313" key="8">
    <source>
        <dbReference type="EMBL" id="ADC45863.1"/>
    </source>
</evidence>
<dbReference type="HOGENOM" id="CLU_192667_0_0_2"/>
<keyword evidence="6" id="KW-0238">DNA-binding</keyword>
<gene>
    <name evidence="8" type="ordered locus">mru_0011</name>
</gene>
<dbReference type="CDD" id="cd22909">
    <property type="entry name" value="HFD_archaea_histone-like"/>
    <property type="match status" value="1"/>
</dbReference>
<dbReference type="PATRIC" id="fig|634498.28.peg.11"/>
<keyword evidence="9" id="KW-1185">Reference proteome</keyword>
<feature type="domain" description="Transcription factor CBF/NF-Y/archaeal histone" evidence="7">
    <location>
        <begin position="1"/>
        <end position="64"/>
    </location>
</feature>
<evidence type="ECO:0000259" key="7">
    <source>
        <dbReference type="Pfam" id="PF00808"/>
    </source>
</evidence>
<dbReference type="GO" id="GO:0005737">
    <property type="term" value="C:cytoplasm"/>
    <property type="evidence" value="ECO:0007669"/>
    <property type="project" value="UniProtKB-SubCell"/>
</dbReference>
<evidence type="ECO:0000256" key="4">
    <source>
        <dbReference type="ARBA" id="ARBA00022454"/>
    </source>
</evidence>
<evidence type="ECO:0000256" key="1">
    <source>
        <dbReference type="ARBA" id="ARBA00004286"/>
    </source>
</evidence>
<dbReference type="Pfam" id="PF00808">
    <property type="entry name" value="CBFD_NFYB_HMF"/>
    <property type="match status" value="1"/>
</dbReference>
<dbReference type="EMBL" id="CP001719">
    <property type="protein sequence ID" value="ADC45863.1"/>
    <property type="molecule type" value="Genomic_DNA"/>
</dbReference>
<dbReference type="GO" id="GO:0005694">
    <property type="term" value="C:chromosome"/>
    <property type="evidence" value="ECO:0007669"/>
    <property type="project" value="UniProtKB-SubCell"/>
</dbReference>
<dbReference type="AlphaFoldDB" id="D3E4G7"/>
<keyword evidence="5" id="KW-0963">Cytoplasm</keyword>
<dbReference type="Gene3D" id="1.10.20.10">
    <property type="entry name" value="Histone, subunit A"/>
    <property type="match status" value="1"/>
</dbReference>